<feature type="transmembrane region" description="Helical" evidence="5">
    <location>
        <begin position="87"/>
        <end position="114"/>
    </location>
</feature>
<protein>
    <submittedName>
        <fullName evidence="6">Serine/threonine exchanger SteT</fullName>
    </submittedName>
</protein>
<dbReference type="OrthoDB" id="384581at2"/>
<keyword evidence="2 5" id="KW-0812">Transmembrane</keyword>
<feature type="transmembrane region" description="Helical" evidence="5">
    <location>
        <begin position="126"/>
        <end position="145"/>
    </location>
</feature>
<accession>A0A449BDY2</accession>
<dbReference type="KEGG" id="aaxa:NCTC10138_01017"/>
<feature type="transmembrane region" description="Helical" evidence="5">
    <location>
        <begin position="332"/>
        <end position="353"/>
    </location>
</feature>
<evidence type="ECO:0000256" key="3">
    <source>
        <dbReference type="ARBA" id="ARBA00022989"/>
    </source>
</evidence>
<feature type="transmembrane region" description="Helical" evidence="5">
    <location>
        <begin position="157"/>
        <end position="177"/>
    </location>
</feature>
<organism evidence="6 7">
    <name type="scientific">Haploplasma axanthum</name>
    <name type="common">Acholeplasma axanthum</name>
    <dbReference type="NCBI Taxonomy" id="29552"/>
    <lineage>
        <taxon>Bacteria</taxon>
        <taxon>Bacillati</taxon>
        <taxon>Mycoplasmatota</taxon>
        <taxon>Mollicutes</taxon>
        <taxon>Acholeplasmatales</taxon>
        <taxon>Acholeplasmataceae</taxon>
        <taxon>Haploplasma</taxon>
    </lineage>
</organism>
<dbReference type="InterPro" id="IPR002293">
    <property type="entry name" value="AA/rel_permease1"/>
</dbReference>
<dbReference type="GO" id="GO:0016020">
    <property type="term" value="C:membrane"/>
    <property type="evidence" value="ECO:0007669"/>
    <property type="project" value="UniProtKB-SubCell"/>
</dbReference>
<dbReference type="Gene3D" id="1.20.1740.10">
    <property type="entry name" value="Amino acid/polyamine transporter I"/>
    <property type="match status" value="1"/>
</dbReference>
<dbReference type="STRING" id="1278311.GCA_000428705_00374"/>
<keyword evidence="4 5" id="KW-0472">Membrane</keyword>
<name>A0A449BDY2_HAPAX</name>
<keyword evidence="7" id="KW-1185">Reference proteome</keyword>
<feature type="transmembrane region" description="Helical" evidence="5">
    <location>
        <begin position="365"/>
        <end position="382"/>
    </location>
</feature>
<comment type="subcellular location">
    <subcellularLocation>
        <location evidence="1">Membrane</location>
        <topology evidence="1">Multi-pass membrane protein</topology>
    </subcellularLocation>
</comment>
<dbReference type="RefSeq" id="WP_052589668.1">
    <property type="nucleotide sequence ID" value="NZ_LR215048.1"/>
</dbReference>
<dbReference type="EMBL" id="LR215048">
    <property type="protein sequence ID" value="VEU80638.1"/>
    <property type="molecule type" value="Genomic_DNA"/>
</dbReference>
<dbReference type="InterPro" id="IPR050598">
    <property type="entry name" value="AminoAcid_Transporter"/>
</dbReference>
<feature type="transmembrane region" description="Helical" evidence="5">
    <location>
        <begin position="7"/>
        <end position="28"/>
    </location>
</feature>
<dbReference type="Pfam" id="PF13520">
    <property type="entry name" value="AA_permease_2"/>
    <property type="match status" value="1"/>
</dbReference>
<feature type="transmembrane region" description="Helical" evidence="5">
    <location>
        <begin position="282"/>
        <end position="302"/>
    </location>
</feature>
<reference evidence="6 7" key="1">
    <citation type="submission" date="2019-01" db="EMBL/GenBank/DDBJ databases">
        <authorList>
            <consortium name="Pathogen Informatics"/>
        </authorList>
    </citation>
    <scope>NUCLEOTIDE SEQUENCE [LARGE SCALE GENOMIC DNA]</scope>
    <source>
        <strain evidence="6 7">NCTC10138</strain>
    </source>
</reference>
<dbReference type="AlphaFoldDB" id="A0A449BDY2"/>
<evidence type="ECO:0000256" key="5">
    <source>
        <dbReference type="SAM" id="Phobius"/>
    </source>
</evidence>
<evidence type="ECO:0000256" key="4">
    <source>
        <dbReference type="ARBA" id="ARBA00023136"/>
    </source>
</evidence>
<feature type="transmembrane region" description="Helical" evidence="5">
    <location>
        <begin position="228"/>
        <end position="251"/>
    </location>
</feature>
<dbReference type="PANTHER" id="PTHR11785">
    <property type="entry name" value="AMINO ACID TRANSPORTER"/>
    <property type="match status" value="1"/>
</dbReference>
<feature type="transmembrane region" description="Helical" evidence="5">
    <location>
        <begin position="40"/>
        <end position="66"/>
    </location>
</feature>
<evidence type="ECO:0000256" key="1">
    <source>
        <dbReference type="ARBA" id="ARBA00004141"/>
    </source>
</evidence>
<dbReference type="Proteomes" id="UP000289841">
    <property type="component" value="Chromosome"/>
</dbReference>
<feature type="transmembrane region" description="Helical" evidence="5">
    <location>
        <begin position="430"/>
        <end position="448"/>
    </location>
</feature>
<feature type="transmembrane region" description="Helical" evidence="5">
    <location>
        <begin position="394"/>
        <end position="418"/>
    </location>
</feature>
<sequence length="456" mass="50152">MQKLKRKYNLVTTISLVIGIVMGSGIFLKNISISRNTGGNIFLSSAVFLIMGVIMIISAYTFSIAASKIEKVNGVIDYVEDAVGPKVAYYVGFYFNLVYLPIITSVLAFLSANFFKQLIGSNSEYFSIYVGIAFLSISFIINMFAPKLAGKFQVSTTIVKLIPIVIVGTVGLVIGLNSNTEVITSIGGTKNVKFFDALLAAAFAYEGWIVSTTVNAEVENSKKNLPKALVIGCIIVIISFLIYNIGITTLLGSDAILNSNNDQAIVEQAFNNLFNSQIGGKIFLFFITISCLGVLNGLTMGVSRGMYSLAVRGQGPKPEVFKKLNKKTNTSLASGLVAFILSLLFFGYFVLAIIFNKVSGNIDEIAIGLLYFAYIFIYVNIMKNYKDLPVFKRFVMPILALISVIFLLFASFNVLYTTLMNTELTIHQRIPYILIIIVFAFILARIFYKKKPIVGE</sequence>
<evidence type="ECO:0000256" key="2">
    <source>
        <dbReference type="ARBA" id="ARBA00022692"/>
    </source>
</evidence>
<evidence type="ECO:0000313" key="7">
    <source>
        <dbReference type="Proteomes" id="UP000289841"/>
    </source>
</evidence>
<keyword evidence="3 5" id="KW-1133">Transmembrane helix</keyword>
<dbReference type="PANTHER" id="PTHR11785:SF512">
    <property type="entry name" value="SOBREMESA, ISOFORM B"/>
    <property type="match status" value="1"/>
</dbReference>
<dbReference type="GO" id="GO:0015179">
    <property type="term" value="F:L-amino acid transmembrane transporter activity"/>
    <property type="evidence" value="ECO:0007669"/>
    <property type="project" value="TreeGrafter"/>
</dbReference>
<dbReference type="PIRSF" id="PIRSF006060">
    <property type="entry name" value="AA_transporter"/>
    <property type="match status" value="1"/>
</dbReference>
<proteinExistence type="predicted"/>
<gene>
    <name evidence="6" type="primary">steT</name>
    <name evidence="6" type="ORF">NCTC10138_01017</name>
</gene>
<evidence type="ECO:0000313" key="6">
    <source>
        <dbReference type="EMBL" id="VEU80638.1"/>
    </source>
</evidence>